<accession>A0AAF1BKI3</accession>
<dbReference type="PANTHER" id="PTHR31731">
    <property type="match status" value="1"/>
</dbReference>
<evidence type="ECO:0000256" key="1">
    <source>
        <dbReference type="SAM" id="MobiDB-lite"/>
    </source>
</evidence>
<reference evidence="4" key="1">
    <citation type="journal article" date="2016" name="Nat. Genet.">
        <title>A high-quality carrot genome assembly provides new insights into carotenoid accumulation and asterid genome evolution.</title>
        <authorList>
            <person name="Iorizzo M."/>
            <person name="Ellison S."/>
            <person name="Senalik D."/>
            <person name="Zeng P."/>
            <person name="Satapoomin P."/>
            <person name="Huang J."/>
            <person name="Bowman M."/>
            <person name="Iovene M."/>
            <person name="Sanseverino W."/>
            <person name="Cavagnaro P."/>
            <person name="Yildiz M."/>
            <person name="Macko-Podgorni A."/>
            <person name="Moranska E."/>
            <person name="Grzebelus E."/>
            <person name="Grzebelus D."/>
            <person name="Ashrafi H."/>
            <person name="Zheng Z."/>
            <person name="Cheng S."/>
            <person name="Spooner D."/>
            <person name="Van Deynze A."/>
            <person name="Simon P."/>
        </authorList>
    </citation>
    <scope>NUCLEOTIDE SEQUENCE</scope>
    <source>
        <tissue evidence="4">Leaf</tissue>
    </source>
</reference>
<evidence type="ECO:0000313" key="5">
    <source>
        <dbReference type="Proteomes" id="UP000077755"/>
    </source>
</evidence>
<dbReference type="InterPro" id="IPR027923">
    <property type="entry name" value="Hydrophob_seed_dom"/>
</dbReference>
<keyword evidence="2" id="KW-0732">Signal</keyword>
<feature type="compositionally biased region" description="Low complexity" evidence="1">
    <location>
        <begin position="48"/>
        <end position="58"/>
    </location>
</feature>
<gene>
    <name evidence="4" type="ORF">DCAR_0935665</name>
</gene>
<dbReference type="Pfam" id="PF00234">
    <property type="entry name" value="Tryp_alpha_amyl"/>
    <property type="match status" value="1"/>
</dbReference>
<protein>
    <recommendedName>
        <fullName evidence="3">Bifunctional inhibitor/plant lipid transfer protein/seed storage helical domain-containing protein</fullName>
    </recommendedName>
</protein>
<reference evidence="4" key="2">
    <citation type="submission" date="2022-03" db="EMBL/GenBank/DDBJ databases">
        <title>Draft title - Genomic analysis of global carrot germplasm unveils the trajectory of domestication and the origin of high carotenoid orange carrot.</title>
        <authorList>
            <person name="Iorizzo M."/>
            <person name="Ellison S."/>
            <person name="Senalik D."/>
            <person name="Macko-Podgorni A."/>
            <person name="Grzebelus D."/>
            <person name="Bostan H."/>
            <person name="Rolling W."/>
            <person name="Curaba J."/>
            <person name="Simon P."/>
        </authorList>
    </citation>
    <scope>NUCLEOTIDE SEQUENCE</scope>
    <source>
        <tissue evidence="4">Leaf</tissue>
    </source>
</reference>
<dbReference type="AlphaFoldDB" id="A0AAF1BKI3"/>
<feature type="compositionally biased region" description="Pro residues" evidence="1">
    <location>
        <begin position="59"/>
        <end position="69"/>
    </location>
</feature>
<evidence type="ECO:0000313" key="4">
    <source>
        <dbReference type="EMBL" id="WOH16116.1"/>
    </source>
</evidence>
<feature type="compositionally biased region" description="Pro residues" evidence="1">
    <location>
        <begin position="78"/>
        <end position="88"/>
    </location>
</feature>
<dbReference type="EMBL" id="CP093351">
    <property type="protein sequence ID" value="WOH16116.1"/>
    <property type="molecule type" value="Genomic_DNA"/>
</dbReference>
<dbReference type="InterPro" id="IPR016140">
    <property type="entry name" value="Bifunc_inhib/LTP/seed_store"/>
</dbReference>
<feature type="compositionally biased region" description="Basic residues" evidence="1">
    <location>
        <begin position="35"/>
        <end position="45"/>
    </location>
</feature>
<feature type="signal peptide" evidence="2">
    <location>
        <begin position="1"/>
        <end position="25"/>
    </location>
</feature>
<dbReference type="SUPFAM" id="SSF47699">
    <property type="entry name" value="Bifunctional inhibitor/lipid-transfer protein/seed storage 2S albumin"/>
    <property type="match status" value="2"/>
</dbReference>
<dbReference type="InterPro" id="IPR051636">
    <property type="entry name" value="Plant_LTP/defense-related"/>
</dbReference>
<dbReference type="Gene3D" id="1.10.110.10">
    <property type="entry name" value="Plant lipid-transfer and hydrophobic proteins"/>
    <property type="match status" value="2"/>
</dbReference>
<evidence type="ECO:0000259" key="3">
    <source>
        <dbReference type="SMART" id="SM00499"/>
    </source>
</evidence>
<feature type="region of interest" description="Disordered" evidence="1">
    <location>
        <begin position="30"/>
        <end position="92"/>
    </location>
</feature>
<feature type="domain" description="Bifunctional inhibitor/plant lipid transfer protein/seed storage helical" evidence="3">
    <location>
        <begin position="183"/>
        <end position="255"/>
    </location>
</feature>
<sequence length="256" mass="26774">MSSKSSLPLFLFLFFNLLFLGLVASSSDCESPPKHSSKHKHKHHDRNSNSPPMSNSNPPKLPPRFPLPSSPRSAPGTPELPPVSPPLAFPNSRKSGTCPRNAIRFGACTKVLGGLLGVRAGTAPKKPCCRLFGGLVEVESAVCLCTAIKANVLGSNLNIPISLGLLLNVCDIQTPPGFQFGACTKVLGGLLGVRAGTAPKKPCCRLFGGLVEVESAVCLCTAIKANVLGSNLNIPISLGLLLNVCDIQTPPGFQCS</sequence>
<organism evidence="4 5">
    <name type="scientific">Daucus carota subsp. sativus</name>
    <name type="common">Carrot</name>
    <dbReference type="NCBI Taxonomy" id="79200"/>
    <lineage>
        <taxon>Eukaryota</taxon>
        <taxon>Viridiplantae</taxon>
        <taxon>Streptophyta</taxon>
        <taxon>Embryophyta</taxon>
        <taxon>Tracheophyta</taxon>
        <taxon>Spermatophyta</taxon>
        <taxon>Magnoliopsida</taxon>
        <taxon>eudicotyledons</taxon>
        <taxon>Gunneridae</taxon>
        <taxon>Pentapetalae</taxon>
        <taxon>asterids</taxon>
        <taxon>campanulids</taxon>
        <taxon>Apiales</taxon>
        <taxon>Apiaceae</taxon>
        <taxon>Apioideae</taxon>
        <taxon>Scandiceae</taxon>
        <taxon>Daucinae</taxon>
        <taxon>Daucus</taxon>
        <taxon>Daucus sect. Daucus</taxon>
    </lineage>
</organism>
<dbReference type="InterPro" id="IPR036312">
    <property type="entry name" value="Bifun_inhib/LTP/seed_sf"/>
</dbReference>
<feature type="domain" description="Bifunctional inhibitor/plant lipid transfer protein/seed storage helical" evidence="3">
    <location>
        <begin position="108"/>
        <end position="180"/>
    </location>
</feature>
<dbReference type="Pfam" id="PF14547">
    <property type="entry name" value="Hydrophob_seed"/>
    <property type="match status" value="1"/>
</dbReference>
<feature type="chain" id="PRO_5041906370" description="Bifunctional inhibitor/plant lipid transfer protein/seed storage helical domain-containing protein" evidence="2">
    <location>
        <begin position="26"/>
        <end position="256"/>
    </location>
</feature>
<dbReference type="SMART" id="SM00499">
    <property type="entry name" value="AAI"/>
    <property type="match status" value="2"/>
</dbReference>
<name>A0AAF1BKI3_DAUCS</name>
<evidence type="ECO:0000256" key="2">
    <source>
        <dbReference type="SAM" id="SignalP"/>
    </source>
</evidence>
<dbReference type="Proteomes" id="UP000077755">
    <property type="component" value="Chromosome 9"/>
</dbReference>
<dbReference type="CDD" id="cd01958">
    <property type="entry name" value="HPS_like"/>
    <property type="match status" value="2"/>
</dbReference>
<proteinExistence type="predicted"/>
<keyword evidence="5" id="KW-1185">Reference proteome</keyword>